<dbReference type="SMART" id="SM00228">
    <property type="entry name" value="PDZ"/>
    <property type="match status" value="1"/>
</dbReference>
<evidence type="ECO:0000313" key="2">
    <source>
        <dbReference type="EMBL" id="MFD2203840.1"/>
    </source>
</evidence>
<dbReference type="InterPro" id="IPR036034">
    <property type="entry name" value="PDZ_sf"/>
</dbReference>
<dbReference type="EMBL" id="JBHUIV010000034">
    <property type="protein sequence ID" value="MFD2203840.1"/>
    <property type="molecule type" value="Genomic_DNA"/>
</dbReference>
<dbReference type="Proteomes" id="UP001597414">
    <property type="component" value="Unassembled WGS sequence"/>
</dbReference>
<feature type="domain" description="PDZ" evidence="1">
    <location>
        <begin position="319"/>
        <end position="398"/>
    </location>
</feature>
<evidence type="ECO:0000259" key="1">
    <source>
        <dbReference type="SMART" id="SM00228"/>
    </source>
</evidence>
<keyword evidence="3" id="KW-1185">Reference proteome</keyword>
<dbReference type="Gene3D" id="2.30.42.10">
    <property type="match status" value="1"/>
</dbReference>
<accession>A0ABW5BH22</accession>
<dbReference type="SUPFAM" id="SSF50156">
    <property type="entry name" value="PDZ domain-like"/>
    <property type="match status" value="1"/>
</dbReference>
<dbReference type="InterPro" id="IPR041489">
    <property type="entry name" value="PDZ_6"/>
</dbReference>
<dbReference type="InterPro" id="IPR001478">
    <property type="entry name" value="PDZ"/>
</dbReference>
<keyword evidence="2" id="KW-0645">Protease</keyword>
<dbReference type="InterPro" id="IPR021109">
    <property type="entry name" value="Peptidase_aspartic_dom_sf"/>
</dbReference>
<keyword evidence="2" id="KW-0378">Hydrolase</keyword>
<gene>
    <name evidence="2" type="ORF">ACFSKV_19845</name>
</gene>
<dbReference type="RefSeq" id="WP_380806886.1">
    <property type="nucleotide sequence ID" value="NZ_JBHUIV010000034.1"/>
</dbReference>
<proteinExistence type="predicted"/>
<comment type="caution">
    <text evidence="2">The sequence shown here is derived from an EMBL/GenBank/DDBJ whole genome shotgun (WGS) entry which is preliminary data.</text>
</comment>
<dbReference type="Gene3D" id="2.40.70.10">
    <property type="entry name" value="Acid Proteases"/>
    <property type="match status" value="2"/>
</dbReference>
<protein>
    <submittedName>
        <fullName evidence="2">Aspartyl protease family protein</fullName>
    </submittedName>
</protein>
<evidence type="ECO:0000313" key="3">
    <source>
        <dbReference type="Proteomes" id="UP001597414"/>
    </source>
</evidence>
<dbReference type="Pfam" id="PF17820">
    <property type="entry name" value="PDZ_6"/>
    <property type="match status" value="1"/>
</dbReference>
<sequence length="418" mass="47558">MFSKYLIIGFHINLIISLALPAQVPGFYMKDPVKKLEIPFLESNNLIILPVSINGGPPINFLLDTGVKTNILFSKTIGDQLNMKYTRKLDLVGADGSTILTANVSPTNHMDLGKIQGNSQTILVLDNDFFELEMVIGVPVFGVIGYEFFKYNPVKIDYDKSIITFYETGALKWRPFGYKKVPMKIENNKPYISGKVKQISREELDAKLLIDLGANHGLLLNMETSEKIKIPTKHIESDLGRSLGGDLYGYVGRVKSLKFGGLNFSNIITSFPEETEFSYVILESGRNGSLGSELLGRTKLILDYQRERFLFKKGDTFSNPFEFDMSGITPKMLPTEERRFIVGSIRKNSPAELAGIKRDDEIMEINRIPIDFWELSDVVKLFRSEEDRKVNMKLKRFKSDNPEDFEIFDTQFLLKRQI</sequence>
<name>A0ABW5BH22_9BACT</name>
<dbReference type="GO" id="GO:0008233">
    <property type="term" value="F:peptidase activity"/>
    <property type="evidence" value="ECO:0007669"/>
    <property type="project" value="UniProtKB-KW"/>
</dbReference>
<organism evidence="2 3">
    <name type="scientific">Shivajiella indica</name>
    <dbReference type="NCBI Taxonomy" id="872115"/>
    <lineage>
        <taxon>Bacteria</taxon>
        <taxon>Pseudomonadati</taxon>
        <taxon>Bacteroidota</taxon>
        <taxon>Cytophagia</taxon>
        <taxon>Cytophagales</taxon>
        <taxon>Cyclobacteriaceae</taxon>
        <taxon>Shivajiella</taxon>
    </lineage>
</organism>
<reference evidence="3" key="1">
    <citation type="journal article" date="2019" name="Int. J. Syst. Evol. Microbiol.">
        <title>The Global Catalogue of Microorganisms (GCM) 10K type strain sequencing project: providing services to taxonomists for standard genome sequencing and annotation.</title>
        <authorList>
            <consortium name="The Broad Institute Genomics Platform"/>
            <consortium name="The Broad Institute Genome Sequencing Center for Infectious Disease"/>
            <person name="Wu L."/>
            <person name="Ma J."/>
        </authorList>
    </citation>
    <scope>NUCLEOTIDE SEQUENCE [LARGE SCALE GENOMIC DNA]</scope>
    <source>
        <strain evidence="3">KCTC 19812</strain>
    </source>
</reference>
<dbReference type="Pfam" id="PF13650">
    <property type="entry name" value="Asp_protease_2"/>
    <property type="match status" value="1"/>
</dbReference>
<dbReference type="GO" id="GO:0006508">
    <property type="term" value="P:proteolysis"/>
    <property type="evidence" value="ECO:0007669"/>
    <property type="project" value="UniProtKB-KW"/>
</dbReference>